<dbReference type="Gene3D" id="3.40.50.2000">
    <property type="entry name" value="Glycogen Phosphorylase B"/>
    <property type="match status" value="2"/>
</dbReference>
<evidence type="ECO:0000313" key="1">
    <source>
        <dbReference type="EMBL" id="KAF8378789.1"/>
    </source>
</evidence>
<dbReference type="OrthoDB" id="5835829at2759"/>
<dbReference type="EMBL" id="JABCRI010000023">
    <property type="protein sequence ID" value="KAF8378789.1"/>
    <property type="molecule type" value="Genomic_DNA"/>
</dbReference>
<dbReference type="PANTHER" id="PTHR48045:SF21">
    <property type="entry name" value="UDP-GLYCOSYLTRANSFERASE 83A1"/>
    <property type="match status" value="1"/>
</dbReference>
<dbReference type="OMA" id="WKEDSTF"/>
<organism evidence="1 2">
    <name type="scientific">Tetracentron sinense</name>
    <name type="common">Spur-leaf</name>
    <dbReference type="NCBI Taxonomy" id="13715"/>
    <lineage>
        <taxon>Eukaryota</taxon>
        <taxon>Viridiplantae</taxon>
        <taxon>Streptophyta</taxon>
        <taxon>Embryophyta</taxon>
        <taxon>Tracheophyta</taxon>
        <taxon>Spermatophyta</taxon>
        <taxon>Magnoliopsida</taxon>
        <taxon>Trochodendrales</taxon>
        <taxon>Trochodendraceae</taxon>
        <taxon>Tetracentron</taxon>
    </lineage>
</organism>
<protein>
    <submittedName>
        <fullName evidence="1">Uncharacterized protein</fullName>
    </submittedName>
</protein>
<dbReference type="AlphaFoldDB" id="A0A834YG02"/>
<gene>
    <name evidence="1" type="ORF">HHK36_030138</name>
</gene>
<reference evidence="1 2" key="1">
    <citation type="submission" date="2020-04" db="EMBL/GenBank/DDBJ databases">
        <title>Plant Genome Project.</title>
        <authorList>
            <person name="Zhang R.-G."/>
        </authorList>
    </citation>
    <scope>NUCLEOTIDE SEQUENCE [LARGE SCALE GENOMIC DNA]</scope>
    <source>
        <strain evidence="1">YNK0</strain>
        <tissue evidence="1">Leaf</tissue>
    </source>
</reference>
<sequence length="193" mass="22183">MYLLNMVTRIYKDIRDTLTPLLVMDTTQLMWHCFDDPMVQQSVFHNLFTNNQAVKEADWLLCNSFYEIKPSAYPLNPNLLPIGPLFAGTRQRQLAGNFWQESFTVLEETQFHELVLGLELTDQRFLWVVRPDLSVGQAPTYPDGFEARVADRGRTVSWAPEQKGKFSSYAGLTLPTNSLTKHIFLMFGRLGCD</sequence>
<dbReference type="PANTHER" id="PTHR48045">
    <property type="entry name" value="UDP-GLYCOSYLTRANSFERASE 72B1"/>
    <property type="match status" value="1"/>
</dbReference>
<dbReference type="SUPFAM" id="SSF53756">
    <property type="entry name" value="UDP-Glycosyltransferase/glycogen phosphorylase"/>
    <property type="match status" value="1"/>
</dbReference>
<dbReference type="Proteomes" id="UP000655225">
    <property type="component" value="Unassembled WGS sequence"/>
</dbReference>
<keyword evidence="2" id="KW-1185">Reference proteome</keyword>
<comment type="caution">
    <text evidence="1">The sequence shown here is derived from an EMBL/GenBank/DDBJ whole genome shotgun (WGS) entry which is preliminary data.</text>
</comment>
<accession>A0A834YG02</accession>
<evidence type="ECO:0000313" key="2">
    <source>
        <dbReference type="Proteomes" id="UP000655225"/>
    </source>
</evidence>
<name>A0A834YG02_TETSI</name>
<proteinExistence type="predicted"/>